<evidence type="ECO:0000313" key="3">
    <source>
        <dbReference type="EMBL" id="GIH61156.1"/>
    </source>
</evidence>
<comment type="caution">
    <text evidence="3">The sequence shown here is derived from an EMBL/GenBank/DDBJ whole genome shotgun (WGS) entry which is preliminary data.</text>
</comment>
<evidence type="ECO:0000256" key="2">
    <source>
        <dbReference type="SAM" id="SignalP"/>
    </source>
</evidence>
<proteinExistence type="predicted"/>
<protein>
    <recommendedName>
        <fullName evidence="5">Secreted protein</fullName>
    </recommendedName>
</protein>
<evidence type="ECO:0000313" key="4">
    <source>
        <dbReference type="Proteomes" id="UP000660454"/>
    </source>
</evidence>
<dbReference type="RefSeq" id="WP_204048039.1">
    <property type="nucleotide sequence ID" value="NZ_BOOF01000007.1"/>
</dbReference>
<keyword evidence="2" id="KW-0732">Signal</keyword>
<sequence length="170" mass="16929">MISKRMRAGLVAIGLGAALAATLTAAANADGASGGRTGVPVTSSCSQTLKVVERDGKLLLDDGTGLRELKPGDRVRAVPAIPANPGADLGAPGTAAKGTTESAPDAPEKGTTESGTTERTAPEKVPPKVTGESGIAERVVPRKATTEKGAAGHRTRTTVAVTCAVPPQAD</sequence>
<organism evidence="3 4">
    <name type="scientific">Microbispora siamensis</name>
    <dbReference type="NCBI Taxonomy" id="564413"/>
    <lineage>
        <taxon>Bacteria</taxon>
        <taxon>Bacillati</taxon>
        <taxon>Actinomycetota</taxon>
        <taxon>Actinomycetes</taxon>
        <taxon>Streptosporangiales</taxon>
        <taxon>Streptosporangiaceae</taxon>
        <taxon>Microbispora</taxon>
    </lineage>
</organism>
<gene>
    <name evidence="3" type="ORF">Msi02_19730</name>
</gene>
<feature type="region of interest" description="Disordered" evidence="1">
    <location>
        <begin position="76"/>
        <end position="170"/>
    </location>
</feature>
<keyword evidence="4" id="KW-1185">Reference proteome</keyword>
<accession>A0ABQ4GID8</accession>
<evidence type="ECO:0000256" key="1">
    <source>
        <dbReference type="SAM" id="MobiDB-lite"/>
    </source>
</evidence>
<feature type="chain" id="PRO_5047363149" description="Secreted protein" evidence="2">
    <location>
        <begin position="21"/>
        <end position="170"/>
    </location>
</feature>
<dbReference type="Proteomes" id="UP000660454">
    <property type="component" value="Unassembled WGS sequence"/>
</dbReference>
<name>A0ABQ4GID8_9ACTN</name>
<dbReference type="EMBL" id="BOOF01000007">
    <property type="protein sequence ID" value="GIH61156.1"/>
    <property type="molecule type" value="Genomic_DNA"/>
</dbReference>
<evidence type="ECO:0008006" key="5">
    <source>
        <dbReference type="Google" id="ProtNLM"/>
    </source>
</evidence>
<reference evidence="3 4" key="1">
    <citation type="submission" date="2021-01" db="EMBL/GenBank/DDBJ databases">
        <title>Whole genome shotgun sequence of Microbispora siamensis NBRC 104113.</title>
        <authorList>
            <person name="Komaki H."/>
            <person name="Tamura T."/>
        </authorList>
    </citation>
    <scope>NUCLEOTIDE SEQUENCE [LARGE SCALE GENOMIC DNA]</scope>
    <source>
        <strain evidence="3 4">NBRC 104113</strain>
    </source>
</reference>
<feature type="compositionally biased region" description="Low complexity" evidence="1">
    <location>
        <begin position="157"/>
        <end position="170"/>
    </location>
</feature>
<feature type="signal peptide" evidence="2">
    <location>
        <begin position="1"/>
        <end position="20"/>
    </location>
</feature>